<organism evidence="2 3">
    <name type="scientific">Shewanella insulae</name>
    <dbReference type="NCBI Taxonomy" id="2681496"/>
    <lineage>
        <taxon>Bacteria</taxon>
        <taxon>Pseudomonadati</taxon>
        <taxon>Pseudomonadota</taxon>
        <taxon>Gammaproteobacteria</taxon>
        <taxon>Alteromonadales</taxon>
        <taxon>Shewanellaceae</taxon>
        <taxon>Shewanella</taxon>
    </lineage>
</organism>
<dbReference type="SUPFAM" id="SSF53335">
    <property type="entry name" value="S-adenosyl-L-methionine-dependent methyltransferases"/>
    <property type="match status" value="1"/>
</dbReference>
<dbReference type="GO" id="GO:0008168">
    <property type="term" value="F:methyltransferase activity"/>
    <property type="evidence" value="ECO:0007669"/>
    <property type="project" value="UniProtKB-KW"/>
</dbReference>
<reference evidence="2 3" key="1">
    <citation type="submission" date="2019-12" db="EMBL/GenBank/DDBJ databases">
        <title>Shewanella insulae sp. nov., isolated from a tidal flat.</title>
        <authorList>
            <person name="Yoon J.-H."/>
        </authorList>
    </citation>
    <scope>NUCLEOTIDE SEQUENCE [LARGE SCALE GENOMIC DNA]</scope>
    <source>
        <strain evidence="2 3">JBTF-M18</strain>
    </source>
</reference>
<feature type="domain" description="Methyltransferase" evidence="1">
    <location>
        <begin position="36"/>
        <end position="123"/>
    </location>
</feature>
<dbReference type="RefSeq" id="WP_160797790.1">
    <property type="nucleotide sequence ID" value="NZ_WRPA01000015.1"/>
</dbReference>
<dbReference type="InterPro" id="IPR041698">
    <property type="entry name" value="Methyltransf_25"/>
</dbReference>
<dbReference type="GO" id="GO:0032259">
    <property type="term" value="P:methylation"/>
    <property type="evidence" value="ECO:0007669"/>
    <property type="project" value="UniProtKB-KW"/>
</dbReference>
<comment type="caution">
    <text evidence="2">The sequence shown here is derived from an EMBL/GenBank/DDBJ whole genome shotgun (WGS) entry which is preliminary data.</text>
</comment>
<dbReference type="InterPro" id="IPR029063">
    <property type="entry name" value="SAM-dependent_MTases_sf"/>
</dbReference>
<dbReference type="Gene3D" id="3.40.50.150">
    <property type="entry name" value="Vaccinia Virus protein VP39"/>
    <property type="match status" value="1"/>
</dbReference>
<keyword evidence="2" id="KW-0489">Methyltransferase</keyword>
<keyword evidence="3" id="KW-1185">Reference proteome</keyword>
<evidence type="ECO:0000259" key="1">
    <source>
        <dbReference type="Pfam" id="PF13649"/>
    </source>
</evidence>
<name>A0A6L7I3Z5_9GAMM</name>
<gene>
    <name evidence="2" type="ORF">GNT65_15460</name>
</gene>
<evidence type="ECO:0000313" key="2">
    <source>
        <dbReference type="EMBL" id="MXR70061.1"/>
    </source>
</evidence>
<dbReference type="AlphaFoldDB" id="A0A6L7I3Z5"/>
<evidence type="ECO:0000313" key="3">
    <source>
        <dbReference type="Proteomes" id="UP000474778"/>
    </source>
</evidence>
<keyword evidence="2" id="KW-0808">Transferase</keyword>
<dbReference type="Proteomes" id="UP000474778">
    <property type="component" value="Unassembled WGS sequence"/>
</dbReference>
<sequence length="188" mass="20955">MDEKRLRAEAAPLLTQHSELLGLDNQLLGQENNPQVLDLACGCGRNGLWLAAHGAHVTFIDRDLSRLAGVPRHCQALAIDLENGQPQLPKAQPTQAQYDIVLVFNYLHRPLFELIRESIKPGGLIVYETFIEKQAEVGRPKNPNFLLADGELSQRFCGWEALHTFEGNVGCEDTPCFKAQYIGRKPAK</sequence>
<dbReference type="CDD" id="cd02440">
    <property type="entry name" value="AdoMet_MTases"/>
    <property type="match status" value="1"/>
</dbReference>
<dbReference type="Pfam" id="PF13649">
    <property type="entry name" value="Methyltransf_25"/>
    <property type="match status" value="1"/>
</dbReference>
<protein>
    <submittedName>
        <fullName evidence="2">Methyltransferase domain-containing protein</fullName>
    </submittedName>
</protein>
<proteinExistence type="predicted"/>
<dbReference type="EMBL" id="WRPA01000015">
    <property type="protein sequence ID" value="MXR70061.1"/>
    <property type="molecule type" value="Genomic_DNA"/>
</dbReference>
<accession>A0A6L7I3Z5</accession>